<dbReference type="EMBL" id="KI964785">
    <property type="protein sequence ID" value="EUC28821.1"/>
    <property type="molecule type" value="Genomic_DNA"/>
</dbReference>
<dbReference type="OrthoDB" id="3787552at2759"/>
<evidence type="ECO:0000313" key="2">
    <source>
        <dbReference type="EMBL" id="EUC28821.1"/>
    </source>
</evidence>
<feature type="compositionally biased region" description="Basic residues" evidence="1">
    <location>
        <begin position="1"/>
        <end position="11"/>
    </location>
</feature>
<keyword evidence="3" id="KW-1185">Reference proteome</keyword>
<gene>
    <name evidence="2" type="ORF">COCCADRAFT_30001</name>
</gene>
<dbReference type="RefSeq" id="XP_007716887.1">
    <property type="nucleotide sequence ID" value="XM_007718697.1"/>
</dbReference>
<accession>W6YCD9</accession>
<sequence>MPHKTKTRHHCSGQNGWVGDISPGNCNKSGNGSHCTKHQMLCEGGCGAWHLKNQSGCQQSIARKEAEERRQRAERQRLKEEEEKSKDEDFFNPGKERKKPRKKDSDTNAGAAAA</sequence>
<feature type="compositionally biased region" description="Polar residues" evidence="1">
    <location>
        <begin position="24"/>
        <end position="33"/>
    </location>
</feature>
<proteinExistence type="predicted"/>
<organism evidence="2 3">
    <name type="scientific">Cochliobolus carbonum (strain 26-R-13)</name>
    <name type="common">Maize leaf spot fungus</name>
    <name type="synonym">Bipolaris zeicola</name>
    <dbReference type="NCBI Taxonomy" id="930089"/>
    <lineage>
        <taxon>Eukaryota</taxon>
        <taxon>Fungi</taxon>
        <taxon>Dikarya</taxon>
        <taxon>Ascomycota</taxon>
        <taxon>Pezizomycotina</taxon>
        <taxon>Dothideomycetes</taxon>
        <taxon>Pleosporomycetidae</taxon>
        <taxon>Pleosporales</taxon>
        <taxon>Pleosporineae</taxon>
        <taxon>Pleosporaceae</taxon>
        <taxon>Bipolaris</taxon>
    </lineage>
</organism>
<evidence type="ECO:0000256" key="1">
    <source>
        <dbReference type="SAM" id="MobiDB-lite"/>
    </source>
</evidence>
<feature type="region of interest" description="Disordered" evidence="1">
    <location>
        <begin position="1"/>
        <end position="33"/>
    </location>
</feature>
<dbReference type="Proteomes" id="UP000053841">
    <property type="component" value="Unassembled WGS sequence"/>
</dbReference>
<protein>
    <submittedName>
        <fullName evidence="2">Uncharacterized protein</fullName>
    </submittedName>
</protein>
<evidence type="ECO:0000313" key="3">
    <source>
        <dbReference type="Proteomes" id="UP000053841"/>
    </source>
</evidence>
<dbReference type="HOGENOM" id="CLU_2096655_0_0_1"/>
<reference evidence="2 3" key="1">
    <citation type="journal article" date="2013" name="PLoS Genet.">
        <title>Comparative genome structure, secondary metabolite, and effector coding capacity across Cochliobolus pathogens.</title>
        <authorList>
            <person name="Condon B.J."/>
            <person name="Leng Y."/>
            <person name="Wu D."/>
            <person name="Bushley K.E."/>
            <person name="Ohm R.A."/>
            <person name="Otillar R."/>
            <person name="Martin J."/>
            <person name="Schackwitz W."/>
            <person name="Grimwood J."/>
            <person name="MohdZainudin N."/>
            <person name="Xue C."/>
            <person name="Wang R."/>
            <person name="Manning V.A."/>
            <person name="Dhillon B."/>
            <person name="Tu Z.J."/>
            <person name="Steffenson B.J."/>
            <person name="Salamov A."/>
            <person name="Sun H."/>
            <person name="Lowry S."/>
            <person name="LaButti K."/>
            <person name="Han J."/>
            <person name="Copeland A."/>
            <person name="Lindquist E."/>
            <person name="Barry K."/>
            <person name="Schmutz J."/>
            <person name="Baker S.E."/>
            <person name="Ciuffetti L.M."/>
            <person name="Grigoriev I.V."/>
            <person name="Zhong S."/>
            <person name="Turgeon B.G."/>
        </authorList>
    </citation>
    <scope>NUCLEOTIDE SEQUENCE [LARGE SCALE GENOMIC DNA]</scope>
    <source>
        <strain evidence="2 3">26-R-13</strain>
    </source>
</reference>
<dbReference type="KEGG" id="bze:COCCADRAFT_30001"/>
<dbReference type="GeneID" id="19146670"/>
<dbReference type="AlphaFoldDB" id="W6YCD9"/>
<feature type="region of interest" description="Disordered" evidence="1">
    <location>
        <begin position="67"/>
        <end position="114"/>
    </location>
</feature>
<feature type="compositionally biased region" description="Basic and acidic residues" evidence="1">
    <location>
        <begin position="67"/>
        <end position="89"/>
    </location>
</feature>
<name>W6YCD9_COCC2</name>